<keyword evidence="4" id="KW-0594">Phospholipid biosynthesis</keyword>
<name>A0A951QBT8_9CYAN</name>
<evidence type="ECO:0000259" key="5">
    <source>
        <dbReference type="SMART" id="SM00563"/>
    </source>
</evidence>
<dbReference type="InterPro" id="IPR004552">
    <property type="entry name" value="AGP_acyltrans"/>
</dbReference>
<dbReference type="GO" id="GO:0006654">
    <property type="term" value="P:phosphatidic acid biosynthetic process"/>
    <property type="evidence" value="ECO:0007669"/>
    <property type="project" value="TreeGrafter"/>
</dbReference>
<evidence type="ECO:0000313" key="7">
    <source>
        <dbReference type="Proteomes" id="UP000757435"/>
    </source>
</evidence>
<gene>
    <name evidence="6" type="ORF">KME15_12945</name>
</gene>
<evidence type="ECO:0000313" key="6">
    <source>
        <dbReference type="EMBL" id="MBW4659575.1"/>
    </source>
</evidence>
<organism evidence="6 7">
    <name type="scientific">Drouetiella hepatica Uher 2000/2452</name>
    <dbReference type="NCBI Taxonomy" id="904376"/>
    <lineage>
        <taxon>Bacteria</taxon>
        <taxon>Bacillati</taxon>
        <taxon>Cyanobacteriota</taxon>
        <taxon>Cyanophyceae</taxon>
        <taxon>Oculatellales</taxon>
        <taxon>Oculatellaceae</taxon>
        <taxon>Drouetiella</taxon>
    </lineage>
</organism>
<dbReference type="EC" id="2.3.1.51" evidence="4"/>
<dbReference type="InterPro" id="IPR002123">
    <property type="entry name" value="Plipid/glycerol_acylTrfase"/>
</dbReference>
<protein>
    <recommendedName>
        <fullName evidence="4">1-acyl-sn-glycerol-3-phosphate acyltransferase</fullName>
        <ecNumber evidence="4">2.3.1.51</ecNumber>
    </recommendedName>
</protein>
<keyword evidence="4" id="KW-1208">Phospholipid metabolism</keyword>
<dbReference type="PANTHER" id="PTHR10434:SF11">
    <property type="entry name" value="1-ACYL-SN-GLYCEROL-3-PHOSPHATE ACYLTRANSFERASE"/>
    <property type="match status" value="1"/>
</dbReference>
<dbReference type="GO" id="GO:0016020">
    <property type="term" value="C:membrane"/>
    <property type="evidence" value="ECO:0007669"/>
    <property type="project" value="InterPro"/>
</dbReference>
<dbReference type="PANTHER" id="PTHR10434">
    <property type="entry name" value="1-ACYL-SN-GLYCEROL-3-PHOSPHATE ACYLTRANSFERASE"/>
    <property type="match status" value="1"/>
</dbReference>
<comment type="caution">
    <text evidence="6">The sequence shown here is derived from an EMBL/GenBank/DDBJ whole genome shotgun (WGS) entry which is preliminary data.</text>
</comment>
<accession>A0A951QBT8</accession>
<evidence type="ECO:0000256" key="4">
    <source>
        <dbReference type="RuleBase" id="RU361267"/>
    </source>
</evidence>
<proteinExistence type="inferred from homology"/>
<keyword evidence="3 4" id="KW-0012">Acyltransferase</keyword>
<dbReference type="SUPFAM" id="SSF69593">
    <property type="entry name" value="Glycerol-3-phosphate (1)-acyltransferase"/>
    <property type="match status" value="1"/>
</dbReference>
<dbReference type="NCBIfam" id="TIGR00530">
    <property type="entry name" value="AGP_acyltrn"/>
    <property type="match status" value="1"/>
</dbReference>
<keyword evidence="2 4" id="KW-0808">Transferase</keyword>
<dbReference type="SMART" id="SM00563">
    <property type="entry name" value="PlsC"/>
    <property type="match status" value="1"/>
</dbReference>
<evidence type="ECO:0000256" key="2">
    <source>
        <dbReference type="ARBA" id="ARBA00022679"/>
    </source>
</evidence>
<dbReference type="Pfam" id="PF01553">
    <property type="entry name" value="Acyltransferase"/>
    <property type="match status" value="1"/>
</dbReference>
<dbReference type="CDD" id="cd07989">
    <property type="entry name" value="LPLAT_AGPAT-like"/>
    <property type="match status" value="1"/>
</dbReference>
<evidence type="ECO:0000256" key="3">
    <source>
        <dbReference type="ARBA" id="ARBA00023315"/>
    </source>
</evidence>
<reference evidence="6" key="2">
    <citation type="journal article" date="2022" name="Microbiol. Resour. Announc.">
        <title>Metagenome Sequencing to Explore Phylogenomics of Terrestrial Cyanobacteria.</title>
        <authorList>
            <person name="Ward R.D."/>
            <person name="Stajich J.E."/>
            <person name="Johansen J.R."/>
            <person name="Huntemann M."/>
            <person name="Clum A."/>
            <person name="Foster B."/>
            <person name="Foster B."/>
            <person name="Roux S."/>
            <person name="Palaniappan K."/>
            <person name="Varghese N."/>
            <person name="Mukherjee S."/>
            <person name="Reddy T.B.K."/>
            <person name="Daum C."/>
            <person name="Copeland A."/>
            <person name="Chen I.A."/>
            <person name="Ivanova N.N."/>
            <person name="Kyrpides N.C."/>
            <person name="Shapiro N."/>
            <person name="Eloe-Fadrosh E.A."/>
            <person name="Pietrasiak N."/>
        </authorList>
    </citation>
    <scope>NUCLEOTIDE SEQUENCE</scope>
    <source>
        <strain evidence="6">UHER 2000/2452</strain>
    </source>
</reference>
<comment type="similarity">
    <text evidence="1 4">Belongs to the 1-acyl-sn-glycerol-3-phosphate acyltransferase family.</text>
</comment>
<dbReference type="AlphaFoldDB" id="A0A951QBT8"/>
<comment type="catalytic activity">
    <reaction evidence="4">
        <text>a 1-acyl-sn-glycero-3-phosphate + an acyl-CoA = a 1,2-diacyl-sn-glycero-3-phosphate + CoA</text>
        <dbReference type="Rhea" id="RHEA:19709"/>
        <dbReference type="ChEBI" id="CHEBI:57287"/>
        <dbReference type="ChEBI" id="CHEBI:57970"/>
        <dbReference type="ChEBI" id="CHEBI:58342"/>
        <dbReference type="ChEBI" id="CHEBI:58608"/>
        <dbReference type="EC" id="2.3.1.51"/>
    </reaction>
</comment>
<dbReference type="GO" id="GO:0003841">
    <property type="term" value="F:1-acylglycerol-3-phosphate O-acyltransferase activity"/>
    <property type="evidence" value="ECO:0007669"/>
    <property type="project" value="UniProtKB-UniRule"/>
</dbReference>
<comment type="domain">
    <text evidence="4">The HXXXXD motif is essential for acyltransferase activity and may constitute the binding site for the phosphate moiety of the glycerol-3-phosphate.</text>
</comment>
<reference evidence="6" key="1">
    <citation type="submission" date="2021-05" db="EMBL/GenBank/DDBJ databases">
        <authorList>
            <person name="Pietrasiak N."/>
            <person name="Ward R."/>
            <person name="Stajich J.E."/>
            <person name="Kurbessoian T."/>
        </authorList>
    </citation>
    <scope>NUCLEOTIDE SEQUENCE</scope>
    <source>
        <strain evidence="6">UHER 2000/2452</strain>
    </source>
</reference>
<dbReference type="Proteomes" id="UP000757435">
    <property type="component" value="Unassembled WGS sequence"/>
</dbReference>
<evidence type="ECO:0000256" key="1">
    <source>
        <dbReference type="ARBA" id="ARBA00008655"/>
    </source>
</evidence>
<sequence>MSLTSLPTSQPQRQREPGISLALYHLFKWAVVSPVLHTYLRGRIYGVERVPRQGPVVVVVNHASDFDPLIVSNCVGRPVSYMAKEELFQVPVLSQAIRLYGAYPVKRGAADRSAIRAALHQLENGWAVGVFLEGTRTVDARIPDPKLGAALIAAKAQVPLLPVSLWGTEAIFAGSKLPRPVPVTVRIGEIIAPPRSTNRLELETVTQQCAIAIHDLHDLGR</sequence>
<feature type="domain" description="Phospholipid/glycerol acyltransferase" evidence="5">
    <location>
        <begin position="56"/>
        <end position="168"/>
    </location>
</feature>
<keyword evidence="4" id="KW-0443">Lipid metabolism</keyword>
<dbReference type="EMBL" id="JAHHHD010000012">
    <property type="protein sequence ID" value="MBW4659575.1"/>
    <property type="molecule type" value="Genomic_DNA"/>
</dbReference>
<keyword evidence="4" id="KW-0444">Lipid biosynthesis</keyword>